<dbReference type="OrthoDB" id="1748820at2759"/>
<protein>
    <recommendedName>
        <fullName evidence="1">RNase H type-1 domain-containing protein</fullName>
    </recommendedName>
</protein>
<keyword evidence="3" id="KW-1185">Reference proteome</keyword>
<dbReference type="PANTHER" id="PTHR47074">
    <property type="entry name" value="BNAC02G40300D PROTEIN"/>
    <property type="match status" value="1"/>
</dbReference>
<dbReference type="InterPro" id="IPR052929">
    <property type="entry name" value="RNase_H-like_EbsB-rel"/>
</dbReference>
<dbReference type="InterPro" id="IPR044730">
    <property type="entry name" value="RNase_H-like_dom_plant"/>
</dbReference>
<reference evidence="2 3" key="3">
    <citation type="submission" date="2019-11" db="EMBL/GenBank/DDBJ databases">
        <title>A de novo genome assembly of a pear dwarfing rootstock.</title>
        <authorList>
            <person name="Wang F."/>
            <person name="Wang J."/>
            <person name="Li S."/>
            <person name="Zhang Y."/>
            <person name="Fang M."/>
            <person name="Ma L."/>
            <person name="Zhao Y."/>
            <person name="Jiang S."/>
        </authorList>
    </citation>
    <scope>NUCLEOTIDE SEQUENCE [LARGE SCALE GENOMIC DNA]</scope>
    <source>
        <strain evidence="2">S2</strain>
        <tissue evidence="2">Leaf</tissue>
    </source>
</reference>
<name>A0A5N5HNN7_9ROSA</name>
<dbReference type="Gene3D" id="3.30.420.10">
    <property type="entry name" value="Ribonuclease H-like superfamily/Ribonuclease H"/>
    <property type="match status" value="1"/>
</dbReference>
<dbReference type="CDD" id="cd06222">
    <property type="entry name" value="RNase_H_like"/>
    <property type="match status" value="1"/>
</dbReference>
<dbReference type="GO" id="GO:0003676">
    <property type="term" value="F:nucleic acid binding"/>
    <property type="evidence" value="ECO:0007669"/>
    <property type="project" value="InterPro"/>
</dbReference>
<dbReference type="Proteomes" id="UP000327157">
    <property type="component" value="Chromosome 8"/>
</dbReference>
<dbReference type="InterPro" id="IPR002156">
    <property type="entry name" value="RNaseH_domain"/>
</dbReference>
<dbReference type="InterPro" id="IPR012337">
    <property type="entry name" value="RNaseH-like_sf"/>
</dbReference>
<feature type="domain" description="RNase H type-1" evidence="1">
    <location>
        <begin position="54"/>
        <end position="161"/>
    </location>
</feature>
<dbReference type="EMBL" id="SMOL01000148">
    <property type="protein sequence ID" value="KAB2629218.1"/>
    <property type="molecule type" value="Genomic_DNA"/>
</dbReference>
<evidence type="ECO:0000313" key="2">
    <source>
        <dbReference type="EMBL" id="KAB2629218.1"/>
    </source>
</evidence>
<reference evidence="3" key="2">
    <citation type="submission" date="2019-10" db="EMBL/GenBank/DDBJ databases">
        <title>A de novo genome assembly of a pear dwarfing rootstock.</title>
        <authorList>
            <person name="Wang F."/>
            <person name="Wang J."/>
            <person name="Li S."/>
            <person name="Zhang Y."/>
            <person name="Fang M."/>
            <person name="Ma L."/>
            <person name="Zhao Y."/>
            <person name="Jiang S."/>
        </authorList>
    </citation>
    <scope>NUCLEOTIDE SEQUENCE [LARGE SCALE GENOMIC DNA]</scope>
</reference>
<dbReference type="InterPro" id="IPR036397">
    <property type="entry name" value="RNaseH_sf"/>
</dbReference>
<dbReference type="PANTHER" id="PTHR47074:SF48">
    <property type="entry name" value="POLYNUCLEOTIDYL TRANSFERASE, RIBONUCLEASE H-LIKE SUPERFAMILY PROTEIN"/>
    <property type="match status" value="1"/>
</dbReference>
<dbReference type="GO" id="GO:0004523">
    <property type="term" value="F:RNA-DNA hybrid ribonuclease activity"/>
    <property type="evidence" value="ECO:0007669"/>
    <property type="project" value="InterPro"/>
</dbReference>
<proteinExistence type="predicted"/>
<sequence length="162" mass="17789">MEMVNLVRKQILEFRVGQGGKRVETGEHETGNVVNFADQPVRWRRPAFGVLKINFDGAWCGTTRKGGYGWVLRDFAGMLQAAGGVGGLIFSTAAMAEAAAIRATVQVCIELGCQDVEVESDSRMLIRMLNGEYAIDGTLECFIYDIGFLVSQLGTVRFVFVK</sequence>
<dbReference type="SUPFAM" id="SSF53098">
    <property type="entry name" value="Ribonuclease H-like"/>
    <property type="match status" value="1"/>
</dbReference>
<evidence type="ECO:0000313" key="3">
    <source>
        <dbReference type="Proteomes" id="UP000327157"/>
    </source>
</evidence>
<evidence type="ECO:0000259" key="1">
    <source>
        <dbReference type="Pfam" id="PF13456"/>
    </source>
</evidence>
<comment type="caution">
    <text evidence="2">The sequence shown here is derived from an EMBL/GenBank/DDBJ whole genome shotgun (WGS) entry which is preliminary data.</text>
</comment>
<reference evidence="2 3" key="1">
    <citation type="submission" date="2019-09" db="EMBL/GenBank/DDBJ databases">
        <authorList>
            <person name="Ou C."/>
        </authorList>
    </citation>
    <scope>NUCLEOTIDE SEQUENCE [LARGE SCALE GENOMIC DNA]</scope>
    <source>
        <strain evidence="2">S2</strain>
        <tissue evidence="2">Leaf</tissue>
    </source>
</reference>
<dbReference type="Pfam" id="PF13456">
    <property type="entry name" value="RVT_3"/>
    <property type="match status" value="1"/>
</dbReference>
<gene>
    <name evidence="2" type="ORF">D8674_034013</name>
</gene>
<accession>A0A5N5HNN7</accession>
<organism evidence="2 3">
    <name type="scientific">Pyrus ussuriensis x Pyrus communis</name>
    <dbReference type="NCBI Taxonomy" id="2448454"/>
    <lineage>
        <taxon>Eukaryota</taxon>
        <taxon>Viridiplantae</taxon>
        <taxon>Streptophyta</taxon>
        <taxon>Embryophyta</taxon>
        <taxon>Tracheophyta</taxon>
        <taxon>Spermatophyta</taxon>
        <taxon>Magnoliopsida</taxon>
        <taxon>eudicotyledons</taxon>
        <taxon>Gunneridae</taxon>
        <taxon>Pentapetalae</taxon>
        <taxon>rosids</taxon>
        <taxon>fabids</taxon>
        <taxon>Rosales</taxon>
        <taxon>Rosaceae</taxon>
        <taxon>Amygdaloideae</taxon>
        <taxon>Maleae</taxon>
        <taxon>Pyrus</taxon>
    </lineage>
</organism>
<dbReference type="AlphaFoldDB" id="A0A5N5HNN7"/>